<dbReference type="Proteomes" id="UP001221924">
    <property type="component" value="Unassembled WGS sequence"/>
</dbReference>
<reference evidence="1" key="1">
    <citation type="submission" date="2023-03" db="EMBL/GenBank/DDBJ databases">
        <title>DFI Biobank Strains.</title>
        <authorList>
            <person name="Mostad J."/>
            <person name="Paddock L."/>
            <person name="Medina S."/>
            <person name="Waligurski E."/>
            <person name="Barat B."/>
            <person name="Smith R."/>
            <person name="Burgo V."/>
            <person name="Metcalfe C."/>
            <person name="Woodson C."/>
            <person name="Sundararajan A."/>
            <person name="Ramaswamy R."/>
            <person name="Lin H."/>
            <person name="Pamer E.G."/>
        </authorList>
    </citation>
    <scope>NUCLEOTIDE SEQUENCE</scope>
    <source>
        <strain evidence="1">DFI.9.5</strain>
    </source>
</reference>
<proteinExistence type="predicted"/>
<gene>
    <name evidence="1" type="ORF">PZH42_17365</name>
</gene>
<accession>A0AAW6M9I1</accession>
<protein>
    <submittedName>
        <fullName evidence="1">Uncharacterized protein</fullName>
    </submittedName>
</protein>
<evidence type="ECO:0000313" key="2">
    <source>
        <dbReference type="Proteomes" id="UP001221924"/>
    </source>
</evidence>
<dbReference type="AlphaFoldDB" id="A0AAW6M9I1"/>
<comment type="caution">
    <text evidence="1">The sequence shown here is derived from an EMBL/GenBank/DDBJ whole genome shotgun (WGS) entry which is preliminary data.</text>
</comment>
<dbReference type="RefSeq" id="WP_149934414.1">
    <property type="nucleotide sequence ID" value="NZ_CAXKYC010000025.1"/>
</dbReference>
<organism evidence="1 2">
    <name type="scientific">Bacteroides cellulosilyticus</name>
    <dbReference type="NCBI Taxonomy" id="246787"/>
    <lineage>
        <taxon>Bacteria</taxon>
        <taxon>Pseudomonadati</taxon>
        <taxon>Bacteroidota</taxon>
        <taxon>Bacteroidia</taxon>
        <taxon>Bacteroidales</taxon>
        <taxon>Bacteroidaceae</taxon>
        <taxon>Bacteroides</taxon>
    </lineage>
</organism>
<dbReference type="EMBL" id="JARFID010000019">
    <property type="protein sequence ID" value="MDE8695882.1"/>
    <property type="molecule type" value="Genomic_DNA"/>
</dbReference>
<name>A0AAW6M9I1_9BACE</name>
<evidence type="ECO:0000313" key="1">
    <source>
        <dbReference type="EMBL" id="MDE8695882.1"/>
    </source>
</evidence>
<sequence length="63" mass="7257">MAFTRLKCGICLIQLWETHHLLVAKASSVCMKYMMRLGDSDHLFQRYATKDNSDKPLARVKNA</sequence>